<organism evidence="1 2">
    <name type="scientific">Symbiopectobacterium purcellii</name>
    <dbReference type="NCBI Taxonomy" id="2871826"/>
    <lineage>
        <taxon>Bacteria</taxon>
        <taxon>Pseudomonadati</taxon>
        <taxon>Pseudomonadota</taxon>
        <taxon>Gammaproteobacteria</taxon>
        <taxon>Enterobacterales</taxon>
        <taxon>Enterobacteriaceae</taxon>
    </lineage>
</organism>
<dbReference type="EMBL" id="CP081864">
    <property type="protein sequence ID" value="QZN97605.1"/>
    <property type="molecule type" value="Genomic_DNA"/>
</dbReference>
<evidence type="ECO:0000313" key="1">
    <source>
        <dbReference type="EMBL" id="QZN97605.1"/>
    </source>
</evidence>
<evidence type="ECO:0000313" key="2">
    <source>
        <dbReference type="Proteomes" id="UP000825886"/>
    </source>
</evidence>
<keyword evidence="2" id="KW-1185">Reference proteome</keyword>
<dbReference type="Pfam" id="PF10139">
    <property type="entry name" value="Virul_Fac"/>
    <property type="match status" value="2"/>
</dbReference>
<reference evidence="1 2" key="1">
    <citation type="submission" date="2021-08" db="EMBL/GenBank/DDBJ databases">
        <title>Culture and genomic analysis of Symbiopectobacterium purcellii sp. nov. gen. nov., isolated from the leafhopper Empoasca decipiens.</title>
        <authorList>
            <person name="Nadal-Jimenez P."/>
            <person name="Siozios S."/>
            <person name="Halliday N."/>
            <person name="Camara M."/>
            <person name="Hurst G.D.D."/>
        </authorList>
    </citation>
    <scope>NUCLEOTIDE SEQUENCE [LARGE SCALE GENOMIC DNA]</scope>
    <source>
        <strain evidence="1 2">SyEd1</strain>
    </source>
</reference>
<dbReference type="InterPro" id="IPR017030">
    <property type="entry name" value="Vir_effector_SfrC"/>
</dbReference>
<accession>A0ABX9AV02</accession>
<name>A0ABX9AV02_9ENTR</name>
<dbReference type="RefSeq" id="WP_222160642.1">
    <property type="nucleotide sequence ID" value="NZ_CP081864.1"/>
</dbReference>
<dbReference type="PIRSF" id="PIRSF034586">
    <property type="entry name" value="Vir_effector_SfrC"/>
    <property type="match status" value="1"/>
</dbReference>
<dbReference type="Proteomes" id="UP000825886">
    <property type="component" value="Chromosome"/>
</dbReference>
<sequence length="755" mass="84397">MRALTPKQLSTRLTTQLTAASEGIEQAIKWVENNRPRSPRLEMEADTLTIKLRRHRNKAQRLADSAGKEMAIGLFGQAQEGKTYLISALAAGENGRLESDLGGHTLDYQAHINPENQLAGLVTRFTRQPGVKNATYPVQLLLLSEADIVNILAQAYLSTAVAPPSPRSLAEDEQQLIEQMALLAMHRQPETIPGFSSDEVIALWDSLARHDGKRQKWLETHFWPAAIALTPALTIDDRARLFSVLWQGKEEYTATYRQFAHTLQRLNYSHKVLAPLSVLVDDVLLPTDGIMNLSTVAYLNTSSDPSVHVRPVINNRASKPVELSLAELAFLAVELVVTLQSPTREPLFEQVDLLDIPGFNPLSNVHAASSNDREHGAVQRYKFDQRVIHNTHYDEGVQRYVGNPGESWGTMLATDDRGVKRMANWLNTEVKRENKLARLSEQLHDMQNELFEHILGGWYQSDSEISAMRKQKVAESVLKSLQTRPGVHGELLERMLPTRDELRRLYQQQRQSGVSAVAHPALDNSSTLTNADPFGIGMDIDLFSDTPLDVTQADDIHTPSDVDTNAIFARQVLRFWINHMRNLPDNAPLVELLGLSKPTLEMLMEEVITAGLRQGINQALHATLNQDDHPSAYTDNEIDSQVSRALTVLGDYIAWFGFQKMTEEQRPESRINRGRKIFAKPEKQAVSWGSAKRLTKLSLTPTNNTAFYVYDWLIGLNTLILQNAGHSAGGELDAEQRKQLGAILQIFKPTASGAK</sequence>
<proteinExistence type="predicted"/>
<protein>
    <submittedName>
        <fullName evidence="1">Virulence factor SrfC family protein</fullName>
    </submittedName>
</protein>
<gene>
    <name evidence="1" type="ORF">K6K13_09925</name>
</gene>